<gene>
    <name evidence="1" type="ORF">E1298_31190</name>
</gene>
<dbReference type="EMBL" id="SMKU01000217">
    <property type="protein sequence ID" value="TDD76128.1"/>
    <property type="molecule type" value="Genomic_DNA"/>
</dbReference>
<reference evidence="1 2" key="1">
    <citation type="submission" date="2019-03" db="EMBL/GenBank/DDBJ databases">
        <title>Draft genome sequences of novel Actinobacteria.</title>
        <authorList>
            <person name="Sahin N."/>
            <person name="Ay H."/>
            <person name="Saygin H."/>
        </authorList>
    </citation>
    <scope>NUCLEOTIDE SEQUENCE [LARGE SCALE GENOMIC DNA]</scope>
    <source>
        <strain evidence="1 2">H3C3</strain>
    </source>
</reference>
<name>A0A4R5ASF4_9ACTN</name>
<dbReference type="Proteomes" id="UP000294513">
    <property type="component" value="Unassembled WGS sequence"/>
</dbReference>
<dbReference type="GO" id="GO:0008168">
    <property type="term" value="F:methyltransferase activity"/>
    <property type="evidence" value="ECO:0007669"/>
    <property type="project" value="UniProtKB-KW"/>
</dbReference>
<keyword evidence="1" id="KW-0489">Methyltransferase</keyword>
<sequence length="259" mass="27245">MTGFDPEWLELRESADAEARAADLLAPLQEALPARGPLIIWDLGCGTGSLGRWLAPRLPNPQHWILYDDDPALLAKARVPASFETRAGDLAALRAADLAGASLVTASALLDVLTPARVDGLAAAITAARLPALLTLSVTGRVRLSPPDPLDADLAAAFDAHQRRGGLLGPDAVAAASEAFGRRGADVRTRPSPWRLGPDRPALTAAWLHGWVAAAVEQRPDLGPAADGYLRRRAGDLHIADLHVEVAHADLLALPGESM</sequence>
<protein>
    <submittedName>
        <fullName evidence="1">SAM-dependent methyltransferase</fullName>
    </submittedName>
</protein>
<evidence type="ECO:0000313" key="1">
    <source>
        <dbReference type="EMBL" id="TDD76128.1"/>
    </source>
</evidence>
<dbReference type="InterPro" id="IPR029063">
    <property type="entry name" value="SAM-dependent_MTases_sf"/>
</dbReference>
<comment type="caution">
    <text evidence="1">The sequence shown here is derived from an EMBL/GenBank/DDBJ whole genome shotgun (WGS) entry which is preliminary data.</text>
</comment>
<dbReference type="Gene3D" id="3.40.50.150">
    <property type="entry name" value="Vaccinia Virus protein VP39"/>
    <property type="match status" value="1"/>
</dbReference>
<keyword evidence="1" id="KW-0808">Transferase</keyword>
<dbReference type="AlphaFoldDB" id="A0A4R5ASF4"/>
<keyword evidence="2" id="KW-1185">Reference proteome</keyword>
<dbReference type="OrthoDB" id="7273451at2"/>
<organism evidence="1 2">
    <name type="scientific">Actinomadura rubrisoli</name>
    <dbReference type="NCBI Taxonomy" id="2530368"/>
    <lineage>
        <taxon>Bacteria</taxon>
        <taxon>Bacillati</taxon>
        <taxon>Actinomycetota</taxon>
        <taxon>Actinomycetes</taxon>
        <taxon>Streptosporangiales</taxon>
        <taxon>Thermomonosporaceae</taxon>
        <taxon>Actinomadura</taxon>
    </lineage>
</organism>
<accession>A0A4R5ASF4</accession>
<dbReference type="SUPFAM" id="SSF53335">
    <property type="entry name" value="S-adenosyl-L-methionine-dependent methyltransferases"/>
    <property type="match status" value="1"/>
</dbReference>
<dbReference type="GO" id="GO:0032259">
    <property type="term" value="P:methylation"/>
    <property type="evidence" value="ECO:0007669"/>
    <property type="project" value="UniProtKB-KW"/>
</dbReference>
<evidence type="ECO:0000313" key="2">
    <source>
        <dbReference type="Proteomes" id="UP000294513"/>
    </source>
</evidence>
<dbReference type="RefSeq" id="WP_131899620.1">
    <property type="nucleotide sequence ID" value="NZ_SMKU01000217.1"/>
</dbReference>
<proteinExistence type="predicted"/>